<dbReference type="Gene3D" id="3.40.50.300">
    <property type="entry name" value="P-loop containing nucleotide triphosphate hydrolases"/>
    <property type="match status" value="1"/>
</dbReference>
<keyword evidence="4 10" id="KW-0808">Transferase</keyword>
<dbReference type="AlphaFoldDB" id="A0A9D1FFG5"/>
<evidence type="ECO:0000313" key="13">
    <source>
        <dbReference type="Proteomes" id="UP000886742"/>
    </source>
</evidence>
<reference evidence="12" key="2">
    <citation type="journal article" date="2021" name="PeerJ">
        <title>Extensive microbial diversity within the chicken gut microbiome revealed by metagenomics and culture.</title>
        <authorList>
            <person name="Gilroy R."/>
            <person name="Ravi A."/>
            <person name="Getino M."/>
            <person name="Pursley I."/>
            <person name="Horton D.L."/>
            <person name="Alikhan N.F."/>
            <person name="Baker D."/>
            <person name="Gharbi K."/>
            <person name="Hall N."/>
            <person name="Watson M."/>
            <person name="Adriaenssens E.M."/>
            <person name="Foster-Nyarko E."/>
            <person name="Jarju S."/>
            <person name="Secka A."/>
            <person name="Antonio M."/>
            <person name="Oren A."/>
            <person name="Chaudhuri R.R."/>
            <person name="La Ragione R."/>
            <person name="Hildebrand F."/>
            <person name="Pallen M.J."/>
        </authorList>
    </citation>
    <scope>NUCLEOTIDE SEQUENCE</scope>
    <source>
        <strain evidence="12">ChiGjej3B3-5194</strain>
    </source>
</reference>
<evidence type="ECO:0000256" key="5">
    <source>
        <dbReference type="ARBA" id="ARBA00022741"/>
    </source>
</evidence>
<dbReference type="Proteomes" id="UP000886742">
    <property type="component" value="Unassembled WGS sequence"/>
</dbReference>
<dbReference type="GO" id="GO:0046104">
    <property type="term" value="P:thymidine metabolic process"/>
    <property type="evidence" value="ECO:0007669"/>
    <property type="project" value="TreeGrafter"/>
</dbReference>
<dbReference type="PIRSF" id="PIRSF035805">
    <property type="entry name" value="TK_cell"/>
    <property type="match status" value="1"/>
</dbReference>
<dbReference type="PANTHER" id="PTHR11441">
    <property type="entry name" value="THYMIDINE KINASE"/>
    <property type="match status" value="1"/>
</dbReference>
<feature type="active site" description="Proton acceptor" evidence="8">
    <location>
        <position position="81"/>
    </location>
</feature>
<reference evidence="12" key="1">
    <citation type="submission" date="2020-10" db="EMBL/GenBank/DDBJ databases">
        <authorList>
            <person name="Gilroy R."/>
        </authorList>
    </citation>
    <scope>NUCLEOTIDE SEQUENCE</scope>
    <source>
        <strain evidence="12">ChiGjej3B3-5194</strain>
    </source>
</reference>
<sequence length="196" mass="21694">MANLHFHYGTMGCSKSAQLVINAYNQNKNGNKTEIIKPKIDNRFSENKVNSRIGISADATVLASLRGWSPAPDTKMVLIDEIQFFSPDDIDILVRIADSTPVIIMCYGLMIDSNEQIFPASRRLIEVGAKLHRMESTCQIPGCMHLATHHLRYDAAGNVVRAGAQIAVGDSNYKSVCRQHFNMLYHGTGRDGKGSR</sequence>
<dbReference type="GO" id="GO:0004797">
    <property type="term" value="F:thymidine kinase activity"/>
    <property type="evidence" value="ECO:0007669"/>
    <property type="project" value="UniProtKB-EC"/>
</dbReference>
<evidence type="ECO:0000256" key="11">
    <source>
        <dbReference type="RuleBase" id="RU004165"/>
    </source>
</evidence>
<feature type="binding site" evidence="9">
    <location>
        <begin position="166"/>
        <end position="169"/>
    </location>
    <ligand>
        <name>substrate</name>
    </ligand>
</feature>
<keyword evidence="3 10" id="KW-0237">DNA synthesis</keyword>
<proteinExistence type="inferred from homology"/>
<dbReference type="GO" id="GO:0005829">
    <property type="term" value="C:cytosol"/>
    <property type="evidence" value="ECO:0007669"/>
    <property type="project" value="TreeGrafter"/>
</dbReference>
<gene>
    <name evidence="12" type="ORF">IAD02_00570</name>
</gene>
<evidence type="ECO:0000313" key="12">
    <source>
        <dbReference type="EMBL" id="HIS70470.1"/>
    </source>
</evidence>
<name>A0A9D1FFG5_9PROT</name>
<comment type="similarity">
    <text evidence="1 11">Belongs to the thymidine kinase family.</text>
</comment>
<dbReference type="InterPro" id="IPR001267">
    <property type="entry name" value="Thymidine_kinase"/>
</dbReference>
<keyword evidence="7 10" id="KW-0067">ATP-binding</keyword>
<evidence type="ECO:0000256" key="1">
    <source>
        <dbReference type="ARBA" id="ARBA00007587"/>
    </source>
</evidence>
<dbReference type="InterPro" id="IPR027417">
    <property type="entry name" value="P-loop_NTPase"/>
</dbReference>
<comment type="catalytic activity">
    <reaction evidence="10">
        <text>thymidine + ATP = dTMP + ADP + H(+)</text>
        <dbReference type="Rhea" id="RHEA:19129"/>
        <dbReference type="ChEBI" id="CHEBI:15378"/>
        <dbReference type="ChEBI" id="CHEBI:17748"/>
        <dbReference type="ChEBI" id="CHEBI:30616"/>
        <dbReference type="ChEBI" id="CHEBI:63528"/>
        <dbReference type="ChEBI" id="CHEBI:456216"/>
        <dbReference type="EC" id="2.7.1.21"/>
    </reaction>
</comment>
<evidence type="ECO:0000256" key="9">
    <source>
        <dbReference type="PIRSR" id="PIRSR035805-2"/>
    </source>
</evidence>
<protein>
    <recommendedName>
        <fullName evidence="2 10">Thymidine kinase</fullName>
        <ecNumber evidence="2 10">2.7.1.21</ecNumber>
    </recommendedName>
</protein>
<dbReference type="Pfam" id="PF00265">
    <property type="entry name" value="TK"/>
    <property type="match status" value="1"/>
</dbReference>
<dbReference type="GO" id="GO:0005524">
    <property type="term" value="F:ATP binding"/>
    <property type="evidence" value="ECO:0007669"/>
    <property type="project" value="UniProtKB-KW"/>
</dbReference>
<dbReference type="SUPFAM" id="SSF52540">
    <property type="entry name" value="P-loop containing nucleoside triphosphate hydrolases"/>
    <property type="match status" value="1"/>
</dbReference>
<evidence type="ECO:0000256" key="6">
    <source>
        <dbReference type="ARBA" id="ARBA00022777"/>
    </source>
</evidence>
<feature type="binding site" evidence="9">
    <location>
        <position position="173"/>
    </location>
    <ligand>
        <name>substrate</name>
    </ligand>
</feature>
<evidence type="ECO:0000256" key="10">
    <source>
        <dbReference type="RuleBase" id="RU000544"/>
    </source>
</evidence>
<evidence type="ECO:0000256" key="3">
    <source>
        <dbReference type="ARBA" id="ARBA00022634"/>
    </source>
</evidence>
<evidence type="ECO:0000256" key="7">
    <source>
        <dbReference type="ARBA" id="ARBA00022840"/>
    </source>
</evidence>
<dbReference type="GO" id="GO:0071897">
    <property type="term" value="P:DNA biosynthetic process"/>
    <property type="evidence" value="ECO:0007669"/>
    <property type="project" value="UniProtKB-KW"/>
</dbReference>
<dbReference type="SUPFAM" id="SSF57716">
    <property type="entry name" value="Glucocorticoid receptor-like (DNA-binding domain)"/>
    <property type="match status" value="1"/>
</dbReference>
<dbReference type="EMBL" id="DVJI01000003">
    <property type="protein sequence ID" value="HIS70470.1"/>
    <property type="molecule type" value="Genomic_DNA"/>
</dbReference>
<dbReference type="EC" id="2.7.1.21" evidence="2 10"/>
<evidence type="ECO:0000256" key="4">
    <source>
        <dbReference type="ARBA" id="ARBA00022679"/>
    </source>
</evidence>
<comment type="caution">
    <text evidence="12">The sequence shown here is derived from an EMBL/GenBank/DDBJ whole genome shotgun (WGS) entry which is preliminary data.</text>
</comment>
<keyword evidence="5 10" id="KW-0547">Nucleotide-binding</keyword>
<keyword evidence="6 10" id="KW-0418">Kinase</keyword>
<dbReference type="PANTHER" id="PTHR11441:SF0">
    <property type="entry name" value="THYMIDINE KINASE, CYTOSOLIC"/>
    <property type="match status" value="1"/>
</dbReference>
<accession>A0A9D1FFG5</accession>
<organism evidence="12 13">
    <name type="scientific">Candidatus Enterousia intestinigallinarum</name>
    <dbReference type="NCBI Taxonomy" id="2840790"/>
    <lineage>
        <taxon>Bacteria</taxon>
        <taxon>Pseudomonadati</taxon>
        <taxon>Pseudomonadota</taxon>
        <taxon>Alphaproteobacteria</taxon>
        <taxon>Candidatus Enterousia</taxon>
    </lineage>
</organism>
<evidence type="ECO:0000256" key="8">
    <source>
        <dbReference type="PIRSR" id="PIRSR035805-1"/>
    </source>
</evidence>
<evidence type="ECO:0000256" key="2">
    <source>
        <dbReference type="ARBA" id="ARBA00012118"/>
    </source>
</evidence>